<protein>
    <recommendedName>
        <fullName evidence="1">ATPase AAA-type core domain-containing protein</fullName>
    </recommendedName>
</protein>
<name>A0A4E0RJF9_9GAMM</name>
<dbReference type="PANTHER" id="PTHR40396:SF1">
    <property type="entry name" value="ATPASE AAA-TYPE CORE DOMAIN-CONTAINING PROTEIN"/>
    <property type="match status" value="1"/>
</dbReference>
<dbReference type="Proteomes" id="UP000030428">
    <property type="component" value="Unassembled WGS sequence"/>
</dbReference>
<keyword evidence="3" id="KW-1185">Reference proteome</keyword>
<proteinExistence type="predicted"/>
<comment type="caution">
    <text evidence="2">The sequence shown here is derived from an EMBL/GenBank/DDBJ whole genome shotgun (WGS) entry which is preliminary data.</text>
</comment>
<dbReference type="InterPro" id="IPR027417">
    <property type="entry name" value="P-loop_NTPase"/>
</dbReference>
<organism evidence="2 3">
    <name type="scientific">Candidatus Thiomargarita nelsonii</name>
    <dbReference type="NCBI Taxonomy" id="1003181"/>
    <lineage>
        <taxon>Bacteria</taxon>
        <taxon>Pseudomonadati</taxon>
        <taxon>Pseudomonadota</taxon>
        <taxon>Gammaproteobacteria</taxon>
        <taxon>Thiotrichales</taxon>
        <taxon>Thiotrichaceae</taxon>
        <taxon>Thiomargarita</taxon>
    </lineage>
</organism>
<gene>
    <name evidence="2" type="ORF">PN36_10890</name>
</gene>
<dbReference type="PANTHER" id="PTHR40396">
    <property type="entry name" value="ATPASE-LIKE PROTEIN"/>
    <property type="match status" value="1"/>
</dbReference>
<dbReference type="EMBL" id="JSZA02000033">
    <property type="protein sequence ID" value="TGO03206.1"/>
    <property type="molecule type" value="Genomic_DNA"/>
</dbReference>
<evidence type="ECO:0000313" key="2">
    <source>
        <dbReference type="EMBL" id="TGO03206.1"/>
    </source>
</evidence>
<dbReference type="AlphaFoldDB" id="A0A4E0RJF9"/>
<sequence>MLLRFGVSNYRSISDYQELLLAASSLKEHPLPVIFLLAPLFEALESGKVIIIDELDTSLHSLLSLKLLKLLNSPTSNKGGAQLIFSTHDTNLLGSEVLRRDQIWLTEKDKQGATHLYPLTDIRTCHTDNFERGYLQGHFGGIPFLGG</sequence>
<reference evidence="2 3" key="1">
    <citation type="journal article" date="2016" name="Front. Microbiol.">
        <title>Single-Cell (Meta-)Genomics of a Dimorphic Candidatus Thiomargarita nelsonii Reveals Genomic Plasticity.</title>
        <authorList>
            <person name="Flood B.E."/>
            <person name="Fliss P."/>
            <person name="Jones D.S."/>
            <person name="Dick G.J."/>
            <person name="Jain S."/>
            <person name="Kaster A.K."/>
            <person name="Winkel M."/>
            <person name="Mussmann M."/>
            <person name="Bailey J."/>
        </authorList>
    </citation>
    <scope>NUCLEOTIDE SEQUENCE [LARGE SCALE GENOMIC DNA]</scope>
    <source>
        <strain evidence="2">Hydrate Ridge</strain>
    </source>
</reference>
<dbReference type="SUPFAM" id="SSF52540">
    <property type="entry name" value="P-loop containing nucleoside triphosphate hydrolases"/>
    <property type="match status" value="1"/>
</dbReference>
<accession>A0A4E0RJF9</accession>
<dbReference type="Pfam" id="PF13304">
    <property type="entry name" value="AAA_21"/>
    <property type="match status" value="1"/>
</dbReference>
<evidence type="ECO:0000259" key="1">
    <source>
        <dbReference type="Pfam" id="PF13304"/>
    </source>
</evidence>
<evidence type="ECO:0000313" key="3">
    <source>
        <dbReference type="Proteomes" id="UP000030428"/>
    </source>
</evidence>
<feature type="domain" description="ATPase AAA-type core" evidence="1">
    <location>
        <begin position="34"/>
        <end position="93"/>
    </location>
</feature>
<dbReference type="GO" id="GO:0005524">
    <property type="term" value="F:ATP binding"/>
    <property type="evidence" value="ECO:0007669"/>
    <property type="project" value="InterPro"/>
</dbReference>
<dbReference type="GO" id="GO:0016887">
    <property type="term" value="F:ATP hydrolysis activity"/>
    <property type="evidence" value="ECO:0007669"/>
    <property type="project" value="InterPro"/>
</dbReference>
<dbReference type="InterPro" id="IPR003959">
    <property type="entry name" value="ATPase_AAA_core"/>
</dbReference>
<dbReference type="Gene3D" id="3.40.50.300">
    <property type="entry name" value="P-loop containing nucleotide triphosphate hydrolases"/>
    <property type="match status" value="1"/>
</dbReference>